<dbReference type="InterPro" id="IPR003877">
    <property type="entry name" value="SPRY_dom"/>
</dbReference>
<keyword evidence="7" id="KW-1185">Reference proteome</keyword>
<feature type="repeat" description="ANK" evidence="3">
    <location>
        <begin position="1302"/>
        <end position="1334"/>
    </location>
</feature>
<feature type="region of interest" description="Disordered" evidence="4">
    <location>
        <begin position="1008"/>
        <end position="1043"/>
    </location>
</feature>
<dbReference type="InterPro" id="IPR001870">
    <property type="entry name" value="B30.2/SPRY"/>
</dbReference>
<feature type="region of interest" description="Disordered" evidence="4">
    <location>
        <begin position="612"/>
        <end position="661"/>
    </location>
</feature>
<feature type="repeat" description="ANK" evidence="3">
    <location>
        <begin position="1267"/>
        <end position="1301"/>
    </location>
</feature>
<dbReference type="PANTHER" id="PTHR24198:SF165">
    <property type="entry name" value="ANKYRIN REPEAT-CONTAINING PROTEIN-RELATED"/>
    <property type="match status" value="1"/>
</dbReference>
<feature type="compositionally biased region" description="Basic and acidic residues" evidence="4">
    <location>
        <begin position="626"/>
        <end position="640"/>
    </location>
</feature>
<dbReference type="PRINTS" id="PR01415">
    <property type="entry name" value="ANKYRIN"/>
</dbReference>
<dbReference type="CDD" id="cd12885">
    <property type="entry name" value="SPRY_RanBP_like"/>
    <property type="match status" value="1"/>
</dbReference>
<feature type="repeat" description="ANK" evidence="3">
    <location>
        <begin position="1166"/>
        <end position="1198"/>
    </location>
</feature>
<dbReference type="Pfam" id="PF00622">
    <property type="entry name" value="SPRY"/>
    <property type="match status" value="1"/>
</dbReference>
<dbReference type="SMART" id="SM00248">
    <property type="entry name" value="ANK"/>
    <property type="match status" value="28"/>
</dbReference>
<feature type="region of interest" description="Disordered" evidence="4">
    <location>
        <begin position="729"/>
        <end position="772"/>
    </location>
</feature>
<accession>A0AAV9VHP3</accession>
<feature type="repeat" description="ANK" evidence="3">
    <location>
        <begin position="1435"/>
        <end position="1467"/>
    </location>
</feature>
<feature type="compositionally biased region" description="Polar residues" evidence="4">
    <location>
        <begin position="743"/>
        <end position="755"/>
    </location>
</feature>
<comment type="caution">
    <text evidence="6">The sequence shown here is derived from an EMBL/GenBank/DDBJ whole genome shotgun (WGS) entry which is preliminary data.</text>
</comment>
<keyword evidence="2 3" id="KW-0040">ANK repeat</keyword>
<evidence type="ECO:0000256" key="1">
    <source>
        <dbReference type="ARBA" id="ARBA00022737"/>
    </source>
</evidence>
<reference evidence="6 7" key="1">
    <citation type="submission" date="2019-10" db="EMBL/GenBank/DDBJ databases">
        <authorList>
            <person name="Palmer J.M."/>
        </authorList>
    </citation>
    <scope>NUCLEOTIDE SEQUENCE [LARGE SCALE GENOMIC DNA]</scope>
    <source>
        <strain evidence="6 7">TWF730</strain>
    </source>
</reference>
<dbReference type="PROSITE" id="PS50088">
    <property type="entry name" value="ANK_REPEAT"/>
    <property type="match status" value="11"/>
</dbReference>
<dbReference type="InterPro" id="IPR044736">
    <property type="entry name" value="Gid1/RanBPM/SPLA_SPRY"/>
</dbReference>
<gene>
    <name evidence="6" type="ORF">TWF730_006805</name>
</gene>
<dbReference type="SUPFAM" id="SSF49899">
    <property type="entry name" value="Concanavalin A-like lectins/glucanases"/>
    <property type="match status" value="1"/>
</dbReference>
<dbReference type="PROSITE" id="PS50188">
    <property type="entry name" value="B302_SPRY"/>
    <property type="match status" value="1"/>
</dbReference>
<proteinExistence type="predicted"/>
<dbReference type="InterPro" id="IPR043136">
    <property type="entry name" value="B30.2/SPRY_sf"/>
</dbReference>
<evidence type="ECO:0000313" key="7">
    <source>
        <dbReference type="Proteomes" id="UP001373714"/>
    </source>
</evidence>
<feature type="compositionally biased region" description="Polar residues" evidence="4">
    <location>
        <begin position="641"/>
        <end position="650"/>
    </location>
</feature>
<feature type="repeat" description="ANK" evidence="3">
    <location>
        <begin position="1773"/>
        <end position="1805"/>
    </location>
</feature>
<sequence length="2148" mass="235966">MALLVRIINSLNSGVLSSQHIRGKIVQRKDRAARYFGPSHFQGNLLGILELQFSFISKRYHLLSPSIGSDSKFQNTLPHFQEIEQAVAVEDAWSFNGVPSLWDLLAHVEMAMDDQLMKVGTYGPELGAFISGLHHFRPPLRLYSSVENSSMSWVFKTSQYNYWHSAKIASILAIVGEPGSGVSIISTHILYALHLNEAGSIVLQFAFNKAVMDQTSISSMLGSLIRQMILENPSIHAKVLPHLSNLQSKGSYTQYDLAIFFRTLIRSFWSTAPTYMVIANINECATGPKSVLEMLDSILSIGGPHMTTIKIVVTADPSYEDFHQKKGDSLAEAGNETRNSYIIVLGEESDMDEAVNSMVDRRISALTYTNAIWGKLKEDVYTKITSDKPDFLLAHNRLLHLENPDTRSTTFAIRSLVQSIPKTVTEFYEKILSPAQHHPPENIMKKKFYADQKWATTALGWLAHSFRPLKQNELAVVLAMTFNGVDLENLCEHCPWNISGDVNQIFPGTTSLVRDEIHLAHSSLRDFLMRMGLNSDPQSNVSFHKEIVQTCFDYLKLVKEHPTVIRLISGVGDYLSPTETLLPHLSSDISLELLEYVVNYWPQHFKAGFEEPLNSESHGGLSQDTGTHDGTESDEGHQDDNTNTSPNLESSVEDTKSVADPVAERPTVLERLFEDKELLVLWSELHSLFNNSTLKSPILDSPLKLAARYGLVNLISLVQLRAVQSPPIMSSEGAPLRGYGGSTDETTNQELGSNNSEEEQIDEEPTTSEDGKLADENIELTEALEVACQHGHLEIVKLLETSGIKSAKALSLAATSGHENIVLFLLSQNKIDILELPVEACVGLVKLMAGSGMKSAIQLLFQLRPATPEFWAAEPSQNLHIALKSAVESGHEDVVEFLVSLRPARSDFHDAECELLSTASKFGFTKIAQLLLGDDSPGSENCYPALCAAAATGQVDSVLLFIKSLGHQTDLSISKRNPTPIEIAASHGHWFVVQELISEFKAASTPLRPKLERRRTPDRIRQSNSRNKGDGRREKSLGREEGKLSGKEGTLSIFQGVLHAALRIAASNGHVRVVKILLEAIKETLDGDTSICQGISKDEGSRNALHLAASQGHKEVLLELLNSGFPIDSTTDEMWTVVSFAAYGGFSDILEALVRRKAEVTVFDKKGNTPHHLAMQTGSLAVIKILQSQSDNARIANEHGETPLMLAVKRGNPLYVEELLAGGPRSRSEDRYESKVSLIHTALKKKNLEIVRLLAHAGEDCCDRDELGNHPLILATTWDDDMLTVMTILLKGGADINAQDEYGETALHKAVIYNNLPVCELLINEGANRNIQSKEEKSPLYIAAYDGYKEIVLKLLQGGEPKIFVNAKNLNGWTALHGAYDSAPITLALLRAGADPNACNNSGATPMSFAAQTDQEEVLEILINHNGLVNGKDKKGWTPCHYATIGDSIATFKLLISHKADINQVDSLGMTPLHFTITHQSVSIFDYITHHIDADINHVSESKGTPLTYAARKGSEDFVGALLTRNADLYAYGGKYHSALQAAASSGNSEIVKLILERKPNINAFGGKFGTALSACIKKRHNAITELLLMQEGVDVNFCKEEFITPIQAAAQHGDPEILESLIQKGGDIHKFGGKHISALHAAIGARNLAVIKILLNNEVDPRKTEEGKDLPIQLACKVGEIDIYSLLRKHGADLVLKNPNKPEIKSSLEVALDSNSLSLLAHLLDVESAYIKDEKHQIGERGLERAVALSESADVITQIIRSGINPNNRNQEHKTPLITAVANNKIDITTALLEYGADASIMDGQGKNALAWATLTGNLEIFDMVLESLRSKENLPSCCIRALHMAISRGDEYIVRRILGEGVDPSIRDINNWLPIEIAESYGHEEIKNLLTLRQAEPPSGIYTAQNAPTKWNEFDKNERIKLTADHKGISIDDDTGIKSTSGQSVARANFCIPFQGNLSDVGGDDVFYYEITISSKGMVENLDGSLVSFGFCDEEMDLDYYLGWHPRSWGIHSDDGVSYINGEIIEIYRQPFDIGDVVGCGVSLQRGVAFFTVNGVFLGVFSQDVGGQIYPAVSINNHLVGLEISVNFGSPDAGGFIYKYSPEDLIEDEAALPVPHMRETRNAEGVFEQEESEGSELDTDSSPGRT</sequence>
<dbReference type="Gene3D" id="2.60.120.920">
    <property type="match status" value="1"/>
</dbReference>
<dbReference type="InterPro" id="IPR056884">
    <property type="entry name" value="NPHP3-like_N"/>
</dbReference>
<feature type="repeat" description="ANK" evidence="3">
    <location>
        <begin position="1199"/>
        <end position="1231"/>
    </location>
</feature>
<feature type="compositionally biased region" description="Polar residues" evidence="4">
    <location>
        <begin position="614"/>
        <end position="625"/>
    </location>
</feature>
<dbReference type="SUPFAM" id="SSF48403">
    <property type="entry name" value="Ankyrin repeat"/>
    <property type="match status" value="4"/>
</dbReference>
<dbReference type="Pfam" id="PF12796">
    <property type="entry name" value="Ank_2"/>
    <property type="match status" value="6"/>
</dbReference>
<dbReference type="InterPro" id="IPR013320">
    <property type="entry name" value="ConA-like_dom_sf"/>
</dbReference>
<feature type="repeat" description="ANK" evidence="3">
    <location>
        <begin position="1602"/>
        <end position="1634"/>
    </location>
</feature>
<name>A0AAV9VHP3_9PEZI</name>
<feature type="repeat" description="ANK" evidence="3">
    <location>
        <begin position="1535"/>
        <end position="1567"/>
    </location>
</feature>
<evidence type="ECO:0000313" key="6">
    <source>
        <dbReference type="EMBL" id="KAK6360671.1"/>
    </source>
</evidence>
<dbReference type="PANTHER" id="PTHR24198">
    <property type="entry name" value="ANKYRIN REPEAT AND PROTEIN KINASE DOMAIN-CONTAINING PROTEIN"/>
    <property type="match status" value="1"/>
</dbReference>
<dbReference type="SMART" id="SM00449">
    <property type="entry name" value="SPRY"/>
    <property type="match status" value="1"/>
</dbReference>
<evidence type="ECO:0000256" key="4">
    <source>
        <dbReference type="SAM" id="MobiDB-lite"/>
    </source>
</evidence>
<dbReference type="Pfam" id="PF24883">
    <property type="entry name" value="NPHP3_N"/>
    <property type="match status" value="1"/>
</dbReference>
<dbReference type="PROSITE" id="PS50297">
    <property type="entry name" value="ANK_REP_REGION"/>
    <property type="match status" value="7"/>
</dbReference>
<dbReference type="Proteomes" id="UP001373714">
    <property type="component" value="Unassembled WGS sequence"/>
</dbReference>
<dbReference type="EMBL" id="JAVHNS010000003">
    <property type="protein sequence ID" value="KAK6360671.1"/>
    <property type="molecule type" value="Genomic_DNA"/>
</dbReference>
<dbReference type="InterPro" id="IPR036770">
    <property type="entry name" value="Ankyrin_rpt-contain_sf"/>
</dbReference>
<feature type="repeat" description="ANK" evidence="3">
    <location>
        <begin position="1100"/>
        <end position="1132"/>
    </location>
</feature>
<feature type="compositionally biased region" description="Basic and acidic residues" evidence="4">
    <location>
        <begin position="1014"/>
        <end position="1043"/>
    </location>
</feature>
<evidence type="ECO:0000259" key="5">
    <source>
        <dbReference type="PROSITE" id="PS50188"/>
    </source>
</evidence>
<organism evidence="6 7">
    <name type="scientific">Orbilia blumenaviensis</name>
    <dbReference type="NCBI Taxonomy" id="1796055"/>
    <lineage>
        <taxon>Eukaryota</taxon>
        <taxon>Fungi</taxon>
        <taxon>Dikarya</taxon>
        <taxon>Ascomycota</taxon>
        <taxon>Pezizomycotina</taxon>
        <taxon>Orbiliomycetes</taxon>
        <taxon>Orbiliales</taxon>
        <taxon>Orbiliaceae</taxon>
        <taxon>Orbilia</taxon>
    </lineage>
</organism>
<feature type="repeat" description="ANK" evidence="3">
    <location>
        <begin position="1402"/>
        <end position="1434"/>
    </location>
</feature>
<keyword evidence="1" id="KW-0677">Repeat</keyword>
<evidence type="ECO:0000256" key="2">
    <source>
        <dbReference type="ARBA" id="ARBA00023043"/>
    </source>
</evidence>
<feature type="domain" description="B30.2/SPRY" evidence="5">
    <location>
        <begin position="1891"/>
        <end position="2095"/>
    </location>
</feature>
<feature type="compositionally biased region" description="Acidic residues" evidence="4">
    <location>
        <begin position="756"/>
        <end position="767"/>
    </location>
</feature>
<feature type="region of interest" description="Disordered" evidence="4">
    <location>
        <begin position="2120"/>
        <end position="2148"/>
    </location>
</feature>
<dbReference type="Gene3D" id="1.25.40.20">
    <property type="entry name" value="Ankyrin repeat-containing domain"/>
    <property type="match status" value="6"/>
</dbReference>
<feature type="compositionally biased region" description="Acidic residues" evidence="4">
    <location>
        <begin position="2129"/>
        <end position="2141"/>
    </location>
</feature>
<dbReference type="InterPro" id="IPR002110">
    <property type="entry name" value="Ankyrin_rpt"/>
</dbReference>
<protein>
    <recommendedName>
        <fullName evidence="5">B30.2/SPRY domain-containing protein</fullName>
    </recommendedName>
</protein>
<feature type="repeat" description="ANK" evidence="3">
    <location>
        <begin position="1843"/>
        <end position="1871"/>
    </location>
</feature>
<evidence type="ECO:0000256" key="3">
    <source>
        <dbReference type="PROSITE-ProRule" id="PRU00023"/>
    </source>
</evidence>